<dbReference type="PATRIC" id="fig|718255.3.peg.1221"/>
<feature type="compositionally biased region" description="Basic and acidic residues" evidence="1">
    <location>
        <begin position="1"/>
        <end position="16"/>
    </location>
</feature>
<feature type="region of interest" description="Disordered" evidence="1">
    <location>
        <begin position="1"/>
        <end position="37"/>
    </location>
</feature>
<gene>
    <name evidence="2" type="ORF">RO1_38690</name>
</gene>
<evidence type="ECO:0000313" key="2">
    <source>
        <dbReference type="EMBL" id="CBL14092.1"/>
    </source>
</evidence>
<proteinExistence type="predicted"/>
<protein>
    <submittedName>
        <fullName evidence="2">Uncharacterized protein</fullName>
    </submittedName>
</protein>
<organism evidence="2 3">
    <name type="scientific">Roseburia intestinalis XB6B4</name>
    <dbReference type="NCBI Taxonomy" id="718255"/>
    <lineage>
        <taxon>Bacteria</taxon>
        <taxon>Bacillati</taxon>
        <taxon>Bacillota</taxon>
        <taxon>Clostridia</taxon>
        <taxon>Lachnospirales</taxon>
        <taxon>Lachnospiraceae</taxon>
        <taxon>Roseburia</taxon>
    </lineage>
</organism>
<name>D4L3A2_9FIRM</name>
<reference evidence="2 3" key="2">
    <citation type="submission" date="2010-03" db="EMBL/GenBank/DDBJ databases">
        <authorList>
            <person name="Pajon A."/>
        </authorList>
    </citation>
    <scope>NUCLEOTIDE SEQUENCE [LARGE SCALE GENOMIC DNA]</scope>
    <source>
        <strain evidence="2 3">XB6B4</strain>
    </source>
</reference>
<evidence type="ECO:0000256" key="1">
    <source>
        <dbReference type="SAM" id="MobiDB-lite"/>
    </source>
</evidence>
<dbReference type="EMBL" id="FP929050">
    <property type="protein sequence ID" value="CBL14092.1"/>
    <property type="molecule type" value="Genomic_DNA"/>
</dbReference>
<dbReference type="Proteomes" id="UP000008953">
    <property type="component" value="Chromosome"/>
</dbReference>
<dbReference type="KEGG" id="rix:RO1_38690"/>
<sequence length="37" mass="4238">MVDRSEKHAYNRERKNNINSSGQGDAVRFADSRPTVM</sequence>
<dbReference type="AlphaFoldDB" id="D4L3A2"/>
<dbReference type="HOGENOM" id="CLU_3348199_0_0_9"/>
<accession>D4L3A2</accession>
<evidence type="ECO:0000313" key="3">
    <source>
        <dbReference type="Proteomes" id="UP000008953"/>
    </source>
</evidence>
<reference evidence="2 3" key="1">
    <citation type="submission" date="2010-03" db="EMBL/GenBank/DDBJ databases">
        <title>The genome sequence of Roseburia intestinalis XB6B4.</title>
        <authorList>
            <consortium name="metaHIT consortium -- http://www.metahit.eu/"/>
            <person name="Pajon A."/>
            <person name="Turner K."/>
            <person name="Parkhill J."/>
            <person name="Bernalier A."/>
        </authorList>
    </citation>
    <scope>NUCLEOTIDE SEQUENCE [LARGE SCALE GENOMIC DNA]</scope>
    <source>
        <strain evidence="2 3">XB6B4</strain>
    </source>
</reference>